<comment type="function">
    <text evidence="5">Responsible for synthesis of pseudouridine from uracil-55 in the psi GC loop of transfer RNAs.</text>
</comment>
<dbReference type="PANTHER" id="PTHR13767">
    <property type="entry name" value="TRNA-PSEUDOURIDINE SYNTHASE"/>
    <property type="match status" value="1"/>
</dbReference>
<dbReference type="OrthoDB" id="9802309at2"/>
<name>A0A0A2A7V9_PROMR</name>
<dbReference type="EMBL" id="JNAL01000007">
    <property type="protein sequence ID" value="KGF96564.1"/>
    <property type="molecule type" value="Genomic_DNA"/>
</dbReference>
<dbReference type="RefSeq" id="WP_032521630.1">
    <property type="nucleotide sequence ID" value="NZ_CP138977.1"/>
</dbReference>
<proteinExistence type="inferred from homology"/>
<reference evidence="8" key="1">
    <citation type="journal article" date="2014" name="Sci. Data">
        <title>Genomes of diverse isolates of the marine cyanobacterium Prochlorococcus.</title>
        <authorList>
            <person name="Biller S."/>
            <person name="Berube P."/>
            <person name="Thompson J."/>
            <person name="Kelly L."/>
            <person name="Roggensack S."/>
            <person name="Awad L."/>
            <person name="Roache-Johnson K."/>
            <person name="Ding H."/>
            <person name="Giovannoni S.J."/>
            <person name="Moore L.R."/>
            <person name="Chisholm S.W."/>
        </authorList>
    </citation>
    <scope>NUCLEOTIDE SEQUENCE [LARGE SCALE GENOMIC DNA]</scope>
    <source>
        <strain evidence="8">MIT 9201</strain>
    </source>
</reference>
<dbReference type="STRING" id="93057.EU95_0449"/>
<evidence type="ECO:0000256" key="3">
    <source>
        <dbReference type="ARBA" id="ARBA00022694"/>
    </source>
</evidence>
<dbReference type="SUPFAM" id="SSF55120">
    <property type="entry name" value="Pseudouridine synthase"/>
    <property type="match status" value="1"/>
</dbReference>
<dbReference type="PANTHER" id="PTHR13767:SF2">
    <property type="entry name" value="PSEUDOURIDYLATE SYNTHASE TRUB1"/>
    <property type="match status" value="1"/>
</dbReference>
<evidence type="ECO:0000256" key="2">
    <source>
        <dbReference type="ARBA" id="ARBA00005642"/>
    </source>
</evidence>
<dbReference type="Gene3D" id="3.30.2350.10">
    <property type="entry name" value="Pseudouridine synthase"/>
    <property type="match status" value="1"/>
</dbReference>
<comment type="caution">
    <text evidence="7">The sequence shown here is derived from an EMBL/GenBank/DDBJ whole genome shotgun (WGS) entry which is preliminary data.</text>
</comment>
<dbReference type="eggNOG" id="COG0130">
    <property type="taxonomic scope" value="Bacteria"/>
</dbReference>
<protein>
    <recommendedName>
        <fullName evidence="5">tRNA pseudouridine synthase B</fullName>
        <ecNumber evidence="5">5.4.99.25</ecNumber>
    </recommendedName>
    <alternativeName>
        <fullName evidence="5">tRNA pseudouridine(55) synthase</fullName>
        <shortName evidence="5">Psi55 synthase</shortName>
    </alternativeName>
    <alternativeName>
        <fullName evidence="5">tRNA pseudouridylate synthase</fullName>
    </alternativeName>
    <alternativeName>
        <fullName evidence="5">tRNA-uridine isomerase</fullName>
    </alternativeName>
</protein>
<dbReference type="GO" id="GO:1990481">
    <property type="term" value="P:mRNA pseudouridine synthesis"/>
    <property type="evidence" value="ECO:0007669"/>
    <property type="project" value="TreeGrafter"/>
</dbReference>
<dbReference type="GO" id="GO:0160148">
    <property type="term" value="F:tRNA pseudouridine(55) synthase activity"/>
    <property type="evidence" value="ECO:0007669"/>
    <property type="project" value="UniProtKB-EC"/>
</dbReference>
<evidence type="ECO:0000256" key="1">
    <source>
        <dbReference type="ARBA" id="ARBA00000385"/>
    </source>
</evidence>
<evidence type="ECO:0000256" key="5">
    <source>
        <dbReference type="HAMAP-Rule" id="MF_01080"/>
    </source>
</evidence>
<dbReference type="GO" id="GO:0003723">
    <property type="term" value="F:RNA binding"/>
    <property type="evidence" value="ECO:0007669"/>
    <property type="project" value="InterPro"/>
</dbReference>
<gene>
    <name evidence="5" type="primary">truB</name>
    <name evidence="7" type="ORF">EU95_0449</name>
</gene>
<dbReference type="NCBIfam" id="TIGR00431">
    <property type="entry name" value="TruB"/>
    <property type="match status" value="1"/>
</dbReference>
<dbReference type="HAMAP" id="MF_01080">
    <property type="entry name" value="TruB_bact"/>
    <property type="match status" value="1"/>
</dbReference>
<dbReference type="InterPro" id="IPR014780">
    <property type="entry name" value="tRNA_psdUridine_synth_TruB"/>
</dbReference>
<dbReference type="Proteomes" id="UP000030355">
    <property type="component" value="Unassembled WGS sequence"/>
</dbReference>
<evidence type="ECO:0000313" key="8">
    <source>
        <dbReference type="Proteomes" id="UP000030355"/>
    </source>
</evidence>
<keyword evidence="4 5" id="KW-0413">Isomerase</keyword>
<feature type="domain" description="Pseudouridine synthase II N-terminal" evidence="6">
    <location>
        <begin position="26"/>
        <end position="175"/>
    </location>
</feature>
<comment type="similarity">
    <text evidence="2 5">Belongs to the pseudouridine synthase TruB family. Type 1 subfamily.</text>
</comment>
<dbReference type="GO" id="GO:0016829">
    <property type="term" value="F:lyase activity"/>
    <property type="evidence" value="ECO:0007669"/>
    <property type="project" value="UniProtKB-KW"/>
</dbReference>
<feature type="active site" description="Nucleophile" evidence="5">
    <location>
        <position position="41"/>
    </location>
</feature>
<keyword evidence="3 5" id="KW-0819">tRNA processing</keyword>
<keyword evidence="7" id="KW-0456">Lyase</keyword>
<evidence type="ECO:0000259" key="6">
    <source>
        <dbReference type="Pfam" id="PF01509"/>
    </source>
</evidence>
<comment type="catalytic activity">
    <reaction evidence="1 5">
        <text>uridine(55) in tRNA = pseudouridine(55) in tRNA</text>
        <dbReference type="Rhea" id="RHEA:42532"/>
        <dbReference type="Rhea" id="RHEA-COMP:10101"/>
        <dbReference type="Rhea" id="RHEA-COMP:10102"/>
        <dbReference type="ChEBI" id="CHEBI:65314"/>
        <dbReference type="ChEBI" id="CHEBI:65315"/>
        <dbReference type="EC" id="5.4.99.25"/>
    </reaction>
</comment>
<dbReference type="EC" id="5.4.99.25" evidence="5"/>
<accession>A0A0A2A7V9</accession>
<dbReference type="InterPro" id="IPR020103">
    <property type="entry name" value="PsdUridine_synth_cat_dom_sf"/>
</dbReference>
<dbReference type="GO" id="GO:0031119">
    <property type="term" value="P:tRNA pseudouridine synthesis"/>
    <property type="evidence" value="ECO:0007669"/>
    <property type="project" value="UniProtKB-UniRule"/>
</dbReference>
<dbReference type="CDD" id="cd02573">
    <property type="entry name" value="PseudoU_synth_EcTruB"/>
    <property type="match status" value="1"/>
</dbReference>
<dbReference type="InterPro" id="IPR002501">
    <property type="entry name" value="PsdUridine_synth_N"/>
</dbReference>
<dbReference type="Pfam" id="PF01509">
    <property type="entry name" value="TruB_N"/>
    <property type="match status" value="1"/>
</dbReference>
<sequence>METKDGFLVINKDKGCTSHDCVKQIRKLLNIKKVGHTGTLDPEVTGTLPIAVGSATRFIQYLPQDKTYIGQIKLGIRTKTDDIHGEIINQKSWPKISDKKLDQYLGRFRGIIKQIPPKVSSVHVNGEKAYKKSFRNEIFEIAPREVKIDELILMKWDQINGIIEIKIKCSAGTYIRAIARDLGEILNSEGCLLQLKRISACGFDEQHSVKISDIEKGKKEGGESKNFIIPTISALNHISSFVLRNEEQINFWQTGRAIKVDINYFKESKSFDYKKPIKVIDKKQTLLGIGFLNKEQTNINPKLVLNAK</sequence>
<dbReference type="AlphaFoldDB" id="A0A0A2A7V9"/>
<organism evidence="7 8">
    <name type="scientific">Prochlorococcus marinus str. MIT 9201</name>
    <dbReference type="NCBI Taxonomy" id="93057"/>
    <lineage>
        <taxon>Bacteria</taxon>
        <taxon>Bacillati</taxon>
        <taxon>Cyanobacteriota</taxon>
        <taxon>Cyanophyceae</taxon>
        <taxon>Synechococcales</taxon>
        <taxon>Prochlorococcaceae</taxon>
        <taxon>Prochlorococcus</taxon>
    </lineage>
</organism>
<evidence type="ECO:0000313" key="7">
    <source>
        <dbReference type="EMBL" id="KGF96564.1"/>
    </source>
</evidence>
<evidence type="ECO:0000256" key="4">
    <source>
        <dbReference type="ARBA" id="ARBA00023235"/>
    </source>
</evidence>